<evidence type="ECO:0008006" key="3">
    <source>
        <dbReference type="Google" id="ProtNLM"/>
    </source>
</evidence>
<gene>
    <name evidence="1" type="ORF">ACFPK0_09045</name>
</gene>
<protein>
    <recommendedName>
        <fullName evidence="3">Rap1a immunity protein domain-containing protein</fullName>
    </recommendedName>
</protein>
<name>A0ABW0JW61_9GAMM</name>
<organism evidence="1 2">
    <name type="scientific">Rhodanobacter ginsenosidimutans</name>
    <dbReference type="NCBI Taxonomy" id="490571"/>
    <lineage>
        <taxon>Bacteria</taxon>
        <taxon>Pseudomonadati</taxon>
        <taxon>Pseudomonadota</taxon>
        <taxon>Gammaproteobacteria</taxon>
        <taxon>Lysobacterales</taxon>
        <taxon>Rhodanobacteraceae</taxon>
        <taxon>Rhodanobacter</taxon>
    </lineage>
</organism>
<proteinExistence type="predicted"/>
<sequence>MLFFALLFVPTTSAAQDGVAIHGFDDMSCGAWVSSTGNGLVRAQYLSWFRGFVSGVNFADSKHQISLGQMPTNDTLSLYIDKYCREKPLGSFPGAAFQLVRELRGQP</sequence>
<comment type="caution">
    <text evidence="1">The sequence shown here is derived from an EMBL/GenBank/DDBJ whole genome shotgun (WGS) entry which is preliminary data.</text>
</comment>
<reference evidence="2" key="1">
    <citation type="journal article" date="2019" name="Int. J. Syst. Evol. Microbiol.">
        <title>The Global Catalogue of Microorganisms (GCM) 10K type strain sequencing project: providing services to taxonomists for standard genome sequencing and annotation.</title>
        <authorList>
            <consortium name="The Broad Institute Genomics Platform"/>
            <consortium name="The Broad Institute Genome Sequencing Center for Infectious Disease"/>
            <person name="Wu L."/>
            <person name="Ma J."/>
        </authorList>
    </citation>
    <scope>NUCLEOTIDE SEQUENCE [LARGE SCALE GENOMIC DNA]</scope>
    <source>
        <strain evidence="2">KACC 12822</strain>
    </source>
</reference>
<evidence type="ECO:0000313" key="1">
    <source>
        <dbReference type="EMBL" id="MFC5440155.1"/>
    </source>
</evidence>
<dbReference type="Proteomes" id="UP001596018">
    <property type="component" value="Unassembled WGS sequence"/>
</dbReference>
<evidence type="ECO:0000313" key="2">
    <source>
        <dbReference type="Proteomes" id="UP001596018"/>
    </source>
</evidence>
<dbReference type="EMBL" id="JBHSMM010000001">
    <property type="protein sequence ID" value="MFC5440155.1"/>
    <property type="molecule type" value="Genomic_DNA"/>
</dbReference>
<keyword evidence="2" id="KW-1185">Reference proteome</keyword>
<accession>A0ABW0JW61</accession>